<dbReference type="Pfam" id="PF00389">
    <property type="entry name" value="2-Hacid_dh"/>
    <property type="match status" value="1"/>
</dbReference>
<feature type="domain" description="D-isomer specific 2-hydroxyacid dehydrogenase NAD-binding" evidence="6">
    <location>
        <begin position="101"/>
        <end position="274"/>
    </location>
</feature>
<dbReference type="Proteomes" id="UP001595733">
    <property type="component" value="Unassembled WGS sequence"/>
</dbReference>
<protein>
    <submittedName>
        <fullName evidence="7">D-2-hydroxyacid dehydrogenase</fullName>
    </submittedName>
</protein>
<evidence type="ECO:0000313" key="7">
    <source>
        <dbReference type="EMBL" id="MFC4355672.1"/>
    </source>
</evidence>
<dbReference type="RefSeq" id="WP_378142229.1">
    <property type="nucleotide sequence ID" value="NZ_JBHSEF010000024.1"/>
</dbReference>
<gene>
    <name evidence="7" type="ORF">ACFO0S_11475</name>
</gene>
<dbReference type="Pfam" id="PF02826">
    <property type="entry name" value="2-Hacid_dh_C"/>
    <property type="match status" value="1"/>
</dbReference>
<dbReference type="CDD" id="cd05300">
    <property type="entry name" value="2-Hacid_dh_1"/>
    <property type="match status" value="1"/>
</dbReference>
<name>A0ABV8UWF6_9BACL</name>
<dbReference type="SUPFAM" id="SSF51735">
    <property type="entry name" value="NAD(P)-binding Rossmann-fold domains"/>
    <property type="match status" value="1"/>
</dbReference>
<dbReference type="EMBL" id="JBHSEF010000024">
    <property type="protein sequence ID" value="MFC4355672.1"/>
    <property type="molecule type" value="Genomic_DNA"/>
</dbReference>
<dbReference type="PANTHER" id="PTHR43333:SF1">
    <property type="entry name" value="D-ISOMER SPECIFIC 2-HYDROXYACID DEHYDROGENASE NAD-BINDING DOMAIN-CONTAINING PROTEIN"/>
    <property type="match status" value="1"/>
</dbReference>
<evidence type="ECO:0000259" key="5">
    <source>
        <dbReference type="Pfam" id="PF00389"/>
    </source>
</evidence>
<comment type="similarity">
    <text evidence="1 4">Belongs to the D-isomer specific 2-hydroxyacid dehydrogenase family.</text>
</comment>
<dbReference type="PANTHER" id="PTHR43333">
    <property type="entry name" value="2-HACID_DH_C DOMAIN-CONTAINING PROTEIN"/>
    <property type="match status" value="1"/>
</dbReference>
<evidence type="ECO:0000256" key="1">
    <source>
        <dbReference type="ARBA" id="ARBA00005854"/>
    </source>
</evidence>
<dbReference type="InterPro" id="IPR006139">
    <property type="entry name" value="D-isomer_2_OHA_DH_cat_dom"/>
</dbReference>
<evidence type="ECO:0000256" key="2">
    <source>
        <dbReference type="ARBA" id="ARBA00023002"/>
    </source>
</evidence>
<keyword evidence="8" id="KW-1185">Reference proteome</keyword>
<evidence type="ECO:0000259" key="6">
    <source>
        <dbReference type="Pfam" id="PF02826"/>
    </source>
</evidence>
<dbReference type="InterPro" id="IPR036291">
    <property type="entry name" value="NAD(P)-bd_dom_sf"/>
</dbReference>
<reference evidence="8" key="1">
    <citation type="journal article" date="2019" name="Int. J. Syst. Evol. Microbiol.">
        <title>The Global Catalogue of Microorganisms (GCM) 10K type strain sequencing project: providing services to taxonomists for standard genome sequencing and annotation.</title>
        <authorList>
            <consortium name="The Broad Institute Genomics Platform"/>
            <consortium name="The Broad Institute Genome Sequencing Center for Infectious Disease"/>
            <person name="Wu L."/>
            <person name="Ma J."/>
        </authorList>
    </citation>
    <scope>NUCLEOTIDE SEQUENCE [LARGE SCALE GENOMIC DNA]</scope>
    <source>
        <strain evidence="8">CCUG 50353</strain>
    </source>
</reference>
<keyword evidence="3" id="KW-0520">NAD</keyword>
<evidence type="ECO:0000256" key="4">
    <source>
        <dbReference type="RuleBase" id="RU003719"/>
    </source>
</evidence>
<evidence type="ECO:0000256" key="3">
    <source>
        <dbReference type="ARBA" id="ARBA00023027"/>
    </source>
</evidence>
<dbReference type="Gene3D" id="3.40.50.720">
    <property type="entry name" value="NAD(P)-binding Rossmann-like Domain"/>
    <property type="match status" value="2"/>
</dbReference>
<sequence>MIIQFTFEPKPKMQKQLIETFTQHEFLFAKGTAPRPDTEIWVTYGEDVTKETVAALPQLKWISVASAGIEKMPLVYLSDRQIHVTNARGIHKTPMAESIVGHILSLYRSLPAIYQLNEKKEWDKPKGSRELRGETALILGPGAIGAEVARLLTAFGVHIIACNRSGNSVEEAEQTIRLDELTNYLGEANIVLSLLPSTNETRHLLTNEHFEIMKEDVIFMNFGRGDVVAEKHLVAALESSPKRHAVLDVFEVEPLPPTSKLWQLENAIISPHISSHSAFYVERAMEIFSENLSKWESGDTKLRNLVDLKAGY</sequence>
<dbReference type="SUPFAM" id="SSF52283">
    <property type="entry name" value="Formate/glycerate dehydrogenase catalytic domain-like"/>
    <property type="match status" value="1"/>
</dbReference>
<organism evidence="7 8">
    <name type="scientific">Chryseomicrobium palamuruense</name>
    <dbReference type="NCBI Taxonomy" id="682973"/>
    <lineage>
        <taxon>Bacteria</taxon>
        <taxon>Bacillati</taxon>
        <taxon>Bacillota</taxon>
        <taxon>Bacilli</taxon>
        <taxon>Bacillales</taxon>
        <taxon>Caryophanaceae</taxon>
        <taxon>Chryseomicrobium</taxon>
    </lineage>
</organism>
<comment type="caution">
    <text evidence="7">The sequence shown here is derived from an EMBL/GenBank/DDBJ whole genome shotgun (WGS) entry which is preliminary data.</text>
</comment>
<dbReference type="InterPro" id="IPR006140">
    <property type="entry name" value="D-isomer_DH_NAD-bd"/>
</dbReference>
<evidence type="ECO:0000313" key="8">
    <source>
        <dbReference type="Proteomes" id="UP001595733"/>
    </source>
</evidence>
<proteinExistence type="inferred from homology"/>
<accession>A0ABV8UWF6</accession>
<feature type="domain" description="D-isomer specific 2-hydroxyacid dehydrogenase catalytic" evidence="5">
    <location>
        <begin position="36"/>
        <end position="301"/>
    </location>
</feature>
<keyword evidence="2 4" id="KW-0560">Oxidoreductase</keyword>